<comment type="caution">
    <text evidence="1">The sequence shown here is derived from an EMBL/GenBank/DDBJ whole genome shotgun (WGS) entry which is preliminary data.</text>
</comment>
<protein>
    <submittedName>
        <fullName evidence="1">Uncharacterized protein</fullName>
    </submittedName>
</protein>
<evidence type="ECO:0000313" key="2">
    <source>
        <dbReference type="Proteomes" id="UP000807306"/>
    </source>
</evidence>
<dbReference type="Proteomes" id="UP000807306">
    <property type="component" value="Unassembled WGS sequence"/>
</dbReference>
<dbReference type="OrthoDB" id="2142759at2759"/>
<evidence type="ECO:0000313" key="1">
    <source>
        <dbReference type="EMBL" id="KAF9534237.1"/>
    </source>
</evidence>
<name>A0A9P6ESU9_9AGAR</name>
<keyword evidence="2" id="KW-1185">Reference proteome</keyword>
<gene>
    <name evidence="1" type="ORF">CPB83DRAFT_323747</name>
</gene>
<organism evidence="1 2">
    <name type="scientific">Crepidotus variabilis</name>
    <dbReference type="NCBI Taxonomy" id="179855"/>
    <lineage>
        <taxon>Eukaryota</taxon>
        <taxon>Fungi</taxon>
        <taxon>Dikarya</taxon>
        <taxon>Basidiomycota</taxon>
        <taxon>Agaricomycotina</taxon>
        <taxon>Agaricomycetes</taxon>
        <taxon>Agaricomycetidae</taxon>
        <taxon>Agaricales</taxon>
        <taxon>Agaricineae</taxon>
        <taxon>Crepidotaceae</taxon>
        <taxon>Crepidotus</taxon>
    </lineage>
</organism>
<proteinExistence type="predicted"/>
<dbReference type="EMBL" id="MU157826">
    <property type="protein sequence ID" value="KAF9534237.1"/>
    <property type="molecule type" value="Genomic_DNA"/>
</dbReference>
<sequence length="88" mass="10482">MHGRTTNLAWIQTSNGYRVIAFINDLSDINGLHLNLNHIQDPSLRPLDVLLTDHFEQGLHKWIKRYWRARLELGRYRGYFRGWILHDG</sequence>
<dbReference type="AlphaFoldDB" id="A0A9P6ESU9"/>
<reference evidence="1" key="1">
    <citation type="submission" date="2020-11" db="EMBL/GenBank/DDBJ databases">
        <authorList>
            <consortium name="DOE Joint Genome Institute"/>
            <person name="Ahrendt S."/>
            <person name="Riley R."/>
            <person name="Andreopoulos W."/>
            <person name="Labutti K."/>
            <person name="Pangilinan J."/>
            <person name="Ruiz-Duenas F.J."/>
            <person name="Barrasa J.M."/>
            <person name="Sanchez-Garcia M."/>
            <person name="Camarero S."/>
            <person name="Miyauchi S."/>
            <person name="Serrano A."/>
            <person name="Linde D."/>
            <person name="Babiker R."/>
            <person name="Drula E."/>
            <person name="Ayuso-Fernandez I."/>
            <person name="Pacheco R."/>
            <person name="Padilla G."/>
            <person name="Ferreira P."/>
            <person name="Barriuso J."/>
            <person name="Kellner H."/>
            <person name="Castanera R."/>
            <person name="Alfaro M."/>
            <person name="Ramirez L."/>
            <person name="Pisabarro A.G."/>
            <person name="Kuo A."/>
            <person name="Tritt A."/>
            <person name="Lipzen A."/>
            <person name="He G."/>
            <person name="Yan M."/>
            <person name="Ng V."/>
            <person name="Cullen D."/>
            <person name="Martin F."/>
            <person name="Rosso M.-N."/>
            <person name="Henrissat B."/>
            <person name="Hibbett D."/>
            <person name="Martinez A.T."/>
            <person name="Grigoriev I.V."/>
        </authorList>
    </citation>
    <scope>NUCLEOTIDE SEQUENCE</scope>
    <source>
        <strain evidence="1">CBS 506.95</strain>
    </source>
</reference>
<accession>A0A9P6ESU9</accession>